<dbReference type="AlphaFoldDB" id="A0AAV1SUJ7"/>
<keyword evidence="2" id="KW-1185">Reference proteome</keyword>
<reference evidence="1 2" key="1">
    <citation type="submission" date="2024-01" db="EMBL/GenBank/DDBJ databases">
        <authorList>
            <person name="Waweru B."/>
        </authorList>
    </citation>
    <scope>NUCLEOTIDE SEQUENCE [LARGE SCALE GENOMIC DNA]</scope>
</reference>
<organism evidence="1 2">
    <name type="scientific">Dovyalis caffra</name>
    <dbReference type="NCBI Taxonomy" id="77055"/>
    <lineage>
        <taxon>Eukaryota</taxon>
        <taxon>Viridiplantae</taxon>
        <taxon>Streptophyta</taxon>
        <taxon>Embryophyta</taxon>
        <taxon>Tracheophyta</taxon>
        <taxon>Spermatophyta</taxon>
        <taxon>Magnoliopsida</taxon>
        <taxon>eudicotyledons</taxon>
        <taxon>Gunneridae</taxon>
        <taxon>Pentapetalae</taxon>
        <taxon>rosids</taxon>
        <taxon>fabids</taxon>
        <taxon>Malpighiales</taxon>
        <taxon>Salicaceae</taxon>
        <taxon>Flacourtieae</taxon>
        <taxon>Dovyalis</taxon>
    </lineage>
</organism>
<gene>
    <name evidence="1" type="ORF">DCAF_LOCUS26740</name>
</gene>
<evidence type="ECO:0000313" key="2">
    <source>
        <dbReference type="Proteomes" id="UP001314170"/>
    </source>
</evidence>
<dbReference type="EMBL" id="CAWUPB010001197">
    <property type="protein sequence ID" value="CAK7356468.1"/>
    <property type="molecule type" value="Genomic_DNA"/>
</dbReference>
<dbReference type="Proteomes" id="UP001314170">
    <property type="component" value="Unassembled WGS sequence"/>
</dbReference>
<comment type="caution">
    <text evidence="1">The sequence shown here is derived from an EMBL/GenBank/DDBJ whole genome shotgun (WGS) entry which is preliminary data.</text>
</comment>
<proteinExistence type="predicted"/>
<protein>
    <submittedName>
        <fullName evidence="1">Uncharacterized protein</fullName>
    </submittedName>
</protein>
<name>A0AAV1SUJ7_9ROSI</name>
<accession>A0AAV1SUJ7</accession>
<evidence type="ECO:0000313" key="1">
    <source>
        <dbReference type="EMBL" id="CAK7356468.1"/>
    </source>
</evidence>
<sequence>MNRTRNVNDSTRKLRYCSSSLFFSRADGAQVDLGVGSVQIVENYDHFLVISGPKIDPLNLSNLVWDPGLVAFIKAKSWITNVI</sequence>